<reference evidence="1" key="1">
    <citation type="submission" date="2020-09" db="EMBL/GenBank/DDBJ databases">
        <title>Genome-Enabled Discovery of Anthraquinone Biosynthesis in Senna tora.</title>
        <authorList>
            <person name="Kang S.-H."/>
            <person name="Pandey R.P."/>
            <person name="Lee C.-M."/>
            <person name="Sim J.-S."/>
            <person name="Jeong J.-T."/>
            <person name="Choi B.-S."/>
            <person name="Jung M."/>
            <person name="Ginzburg D."/>
            <person name="Zhao K."/>
            <person name="Won S.Y."/>
            <person name="Oh T.-J."/>
            <person name="Yu Y."/>
            <person name="Kim N.-H."/>
            <person name="Lee O.R."/>
            <person name="Lee T.-H."/>
            <person name="Bashyal P."/>
            <person name="Kim T.-S."/>
            <person name="Lee W.-H."/>
            <person name="Kawkins C."/>
            <person name="Kim C.-K."/>
            <person name="Kim J.S."/>
            <person name="Ahn B.O."/>
            <person name="Rhee S.Y."/>
            <person name="Sohng J.K."/>
        </authorList>
    </citation>
    <scope>NUCLEOTIDE SEQUENCE</scope>
    <source>
        <tissue evidence="1">Leaf</tissue>
    </source>
</reference>
<dbReference type="EMBL" id="JAAIUW010000007">
    <property type="protein sequence ID" value="KAF7824245.1"/>
    <property type="molecule type" value="Genomic_DNA"/>
</dbReference>
<organism evidence="1 2">
    <name type="scientific">Senna tora</name>
    <dbReference type="NCBI Taxonomy" id="362788"/>
    <lineage>
        <taxon>Eukaryota</taxon>
        <taxon>Viridiplantae</taxon>
        <taxon>Streptophyta</taxon>
        <taxon>Embryophyta</taxon>
        <taxon>Tracheophyta</taxon>
        <taxon>Spermatophyta</taxon>
        <taxon>Magnoliopsida</taxon>
        <taxon>eudicotyledons</taxon>
        <taxon>Gunneridae</taxon>
        <taxon>Pentapetalae</taxon>
        <taxon>rosids</taxon>
        <taxon>fabids</taxon>
        <taxon>Fabales</taxon>
        <taxon>Fabaceae</taxon>
        <taxon>Caesalpinioideae</taxon>
        <taxon>Cassia clade</taxon>
        <taxon>Senna</taxon>
    </lineage>
</organism>
<sequence length="98" mass="11227">MWQVLFPPLGNFFGSHNARTITPEDKGIEKAHCVANVTCTVYEFIGHLGCPEHELHLFSVTYTMYEFIGHLVCPEHELHVKLRVLFYEPMDDLSIPPA</sequence>
<comment type="caution">
    <text evidence="1">The sequence shown here is derived from an EMBL/GenBank/DDBJ whole genome shotgun (WGS) entry which is preliminary data.</text>
</comment>
<evidence type="ECO:0000313" key="1">
    <source>
        <dbReference type="EMBL" id="KAF7824245.1"/>
    </source>
</evidence>
<protein>
    <submittedName>
        <fullName evidence="1">Uncharacterized protein</fullName>
    </submittedName>
</protein>
<name>A0A834TPM3_9FABA</name>
<keyword evidence="2" id="KW-1185">Reference proteome</keyword>
<dbReference type="Proteomes" id="UP000634136">
    <property type="component" value="Unassembled WGS sequence"/>
</dbReference>
<evidence type="ECO:0000313" key="2">
    <source>
        <dbReference type="Proteomes" id="UP000634136"/>
    </source>
</evidence>
<gene>
    <name evidence="1" type="ORF">G2W53_022389</name>
</gene>
<accession>A0A834TPM3</accession>
<dbReference type="AlphaFoldDB" id="A0A834TPM3"/>
<proteinExistence type="predicted"/>